<evidence type="ECO:0000256" key="13">
    <source>
        <dbReference type="SAM" id="Phobius"/>
    </source>
</evidence>
<keyword evidence="5 13" id="KW-0812">Transmembrane</keyword>
<feature type="transmembrane region" description="Helical" evidence="13">
    <location>
        <begin position="461"/>
        <end position="483"/>
    </location>
</feature>
<feature type="compositionally biased region" description="Low complexity" evidence="12">
    <location>
        <begin position="122"/>
        <end position="138"/>
    </location>
</feature>
<dbReference type="Gene3D" id="1.25.40.10">
    <property type="entry name" value="Tetratricopeptide repeat domain"/>
    <property type="match status" value="1"/>
</dbReference>
<evidence type="ECO:0000256" key="6">
    <source>
        <dbReference type="ARBA" id="ARBA00022723"/>
    </source>
</evidence>
<dbReference type="GO" id="GO:0004222">
    <property type="term" value="F:metalloendopeptidase activity"/>
    <property type="evidence" value="ECO:0007669"/>
    <property type="project" value="InterPro"/>
</dbReference>
<keyword evidence="3" id="KW-1003">Cell membrane</keyword>
<dbReference type="Gene3D" id="3.30.2010.10">
    <property type="entry name" value="Metalloproteases ('zincins'), catalytic domain"/>
    <property type="match status" value="1"/>
</dbReference>
<feature type="transmembrane region" description="Helical" evidence="13">
    <location>
        <begin position="708"/>
        <end position="726"/>
    </location>
</feature>
<dbReference type="PANTHER" id="PTHR43221:SF1">
    <property type="entry name" value="PROTEASE HTPX"/>
    <property type="match status" value="1"/>
</dbReference>
<keyword evidence="7 15" id="KW-0378">Hydrolase</keyword>
<evidence type="ECO:0000259" key="14">
    <source>
        <dbReference type="Pfam" id="PF01435"/>
    </source>
</evidence>
<keyword evidence="8" id="KW-0862">Zinc</keyword>
<feature type="transmembrane region" description="Helical" evidence="13">
    <location>
        <begin position="305"/>
        <end position="331"/>
    </location>
</feature>
<dbReference type="AlphaFoldDB" id="A0AAU8JNR1"/>
<protein>
    <submittedName>
        <fullName evidence="15">M48 family metalloprotease</fullName>
        <ecNumber evidence="15">3.4.24.-</ecNumber>
    </submittedName>
</protein>
<sequence length="880" mass="96324">MGNSNLEIGLAALKQGDYQTAIATLENICETELHESTRLRAQIALVQAYQQIGDRYQACQLCQTLIHTQSTTNAPAKKWAMAKLRELSPSQDVVAASPPPPNSGNKNPGLINDPTGFMPFESPANSPANNPVNPSPTADPTGFVPLSPAPVTPKPPQPSNLPRPANSGKLTKSQPTTENQPPKNPGSGVKRPPKPPAPPKSPLLKGQGLSNGVRPAKPPLPPKMNMPPNSVSVVAPPPPPARPAAPIPQQPRFMQNGSDSPTADPSPTQSLTQTQPPAPSPEITWRQAGRAKNWRKMKPVKQGQLFLVQVTTAIALFWLMVEFVEFSFLLINDVLLKMPLLSPVQWFYQDQTWTVLLGLIGLFMASPWLMDLLLEKCYGLQPLSWKTLSDRSPEASKLLLQFSREQNIPQCKLGLLPTDAPMAISLGCLPRFARIVVSRGLLEKLEPDEIAAIYAGELGHILSGTLPLMSLAMLLLQIPYSIYLQVAKDGQPWEKVSTSQGQFMTVCATLISSVAYGFYWLLRWPVLWLSRLRLYHSDRAAAQLTGNPNGLSRALLKIAIGMAENIQTVGETSGLLEGWELLTPVGVRQAVTFGSCAGRTSWENLLTWERSNPWRPWMTLNNSHLLLGDRLYILSLYAKFWQLEPELDFVASPKGKLEKSAIQRFILQVIPFFGLPLGLAIGLGFWAIGGIGGILGIEQVTWLWGDRITLLSCLPIGISMGILLRINQFFPDLPPPTSSLPELSELLTNPTSLPIDSQPIYLEGKLLGRSGISNALAQDLILQSSEGLIKLHCFAKLGPFAYLWPLQNRPIDLVGSQVKITGWFRRGATVWVDVENMETIAESQRSRLSFPGGHPIWSTILAAIAAIWGVYLNLQGGAVF</sequence>
<evidence type="ECO:0000256" key="8">
    <source>
        <dbReference type="ARBA" id="ARBA00022833"/>
    </source>
</evidence>
<dbReference type="Pfam" id="PF01435">
    <property type="entry name" value="Peptidase_M48"/>
    <property type="match status" value="1"/>
</dbReference>
<comment type="cofactor">
    <cofactor evidence="1">
        <name>Zn(2+)</name>
        <dbReference type="ChEBI" id="CHEBI:29105"/>
    </cofactor>
</comment>
<keyword evidence="6" id="KW-0479">Metal-binding</keyword>
<evidence type="ECO:0000256" key="11">
    <source>
        <dbReference type="ARBA" id="ARBA00023136"/>
    </source>
</evidence>
<feature type="transmembrane region" description="Helical" evidence="13">
    <location>
        <begin position="503"/>
        <end position="522"/>
    </location>
</feature>
<feature type="compositionally biased region" description="Pro residues" evidence="12">
    <location>
        <begin position="147"/>
        <end position="161"/>
    </location>
</feature>
<feature type="domain" description="Peptidase M48" evidence="14">
    <location>
        <begin position="417"/>
        <end position="567"/>
    </location>
</feature>
<evidence type="ECO:0000256" key="9">
    <source>
        <dbReference type="ARBA" id="ARBA00022989"/>
    </source>
</evidence>
<accession>A0AAU8JNR1</accession>
<dbReference type="EMBL" id="CP159837">
    <property type="protein sequence ID" value="XCM40025.1"/>
    <property type="molecule type" value="Genomic_DNA"/>
</dbReference>
<dbReference type="InterPro" id="IPR011990">
    <property type="entry name" value="TPR-like_helical_dom_sf"/>
</dbReference>
<evidence type="ECO:0000256" key="4">
    <source>
        <dbReference type="ARBA" id="ARBA00022670"/>
    </source>
</evidence>
<dbReference type="EC" id="3.4.24.-" evidence="15"/>
<dbReference type="GO" id="GO:0005886">
    <property type="term" value="C:plasma membrane"/>
    <property type="evidence" value="ECO:0007669"/>
    <property type="project" value="UniProtKB-SubCell"/>
</dbReference>
<dbReference type="PANTHER" id="PTHR43221">
    <property type="entry name" value="PROTEASE HTPX"/>
    <property type="match status" value="1"/>
</dbReference>
<evidence type="ECO:0000256" key="1">
    <source>
        <dbReference type="ARBA" id="ARBA00001947"/>
    </source>
</evidence>
<organism evidence="15">
    <name type="scientific">Planktothricoides raciborskii GIHE-MW2</name>
    <dbReference type="NCBI Taxonomy" id="2792601"/>
    <lineage>
        <taxon>Bacteria</taxon>
        <taxon>Bacillati</taxon>
        <taxon>Cyanobacteriota</taxon>
        <taxon>Cyanophyceae</taxon>
        <taxon>Oscillatoriophycideae</taxon>
        <taxon>Oscillatoriales</taxon>
        <taxon>Oscillatoriaceae</taxon>
        <taxon>Planktothricoides</taxon>
    </lineage>
</organism>
<dbReference type="GO" id="GO:0006508">
    <property type="term" value="P:proteolysis"/>
    <property type="evidence" value="ECO:0007669"/>
    <property type="project" value="UniProtKB-KW"/>
</dbReference>
<comment type="subcellular location">
    <subcellularLocation>
        <location evidence="2">Cell membrane</location>
        <topology evidence="2">Multi-pass membrane protein</topology>
    </subcellularLocation>
</comment>
<feature type="compositionally biased region" description="Polar residues" evidence="12">
    <location>
        <begin position="168"/>
        <end position="181"/>
    </location>
</feature>
<keyword evidence="10 15" id="KW-0482">Metalloprotease</keyword>
<feature type="transmembrane region" description="Helical" evidence="13">
    <location>
        <begin position="351"/>
        <end position="374"/>
    </location>
</feature>
<name>A0AAU8JNR1_9CYAN</name>
<reference evidence="15" key="1">
    <citation type="submission" date="2024-07" db="EMBL/GenBank/DDBJ databases">
        <authorList>
            <person name="Kim Y.J."/>
            <person name="Jeong J.Y."/>
        </authorList>
    </citation>
    <scope>NUCLEOTIDE SEQUENCE</scope>
    <source>
        <strain evidence="15">GIHE-MW2</strain>
    </source>
</reference>
<dbReference type="GO" id="GO:0046872">
    <property type="term" value="F:metal ion binding"/>
    <property type="evidence" value="ECO:0007669"/>
    <property type="project" value="UniProtKB-KW"/>
</dbReference>
<keyword evidence="11 13" id="KW-0472">Membrane</keyword>
<evidence type="ECO:0000256" key="5">
    <source>
        <dbReference type="ARBA" id="ARBA00022692"/>
    </source>
</evidence>
<dbReference type="InterPro" id="IPR001915">
    <property type="entry name" value="Peptidase_M48"/>
</dbReference>
<evidence type="ECO:0000256" key="10">
    <source>
        <dbReference type="ARBA" id="ARBA00023049"/>
    </source>
</evidence>
<evidence type="ECO:0000313" key="15">
    <source>
        <dbReference type="EMBL" id="XCM40025.1"/>
    </source>
</evidence>
<evidence type="ECO:0000256" key="2">
    <source>
        <dbReference type="ARBA" id="ARBA00004651"/>
    </source>
</evidence>
<feature type="compositionally biased region" description="Pro residues" evidence="12">
    <location>
        <begin position="216"/>
        <end position="225"/>
    </location>
</feature>
<evidence type="ECO:0000256" key="12">
    <source>
        <dbReference type="SAM" id="MobiDB-lite"/>
    </source>
</evidence>
<proteinExistence type="predicted"/>
<feature type="compositionally biased region" description="Polar residues" evidence="12">
    <location>
        <begin position="253"/>
        <end position="275"/>
    </location>
</feature>
<keyword evidence="9 13" id="KW-1133">Transmembrane helix</keyword>
<feature type="region of interest" description="Disordered" evidence="12">
    <location>
        <begin position="90"/>
        <end position="283"/>
    </location>
</feature>
<dbReference type="InterPro" id="IPR050083">
    <property type="entry name" value="HtpX_protease"/>
</dbReference>
<dbReference type="RefSeq" id="WP_354636368.1">
    <property type="nucleotide sequence ID" value="NZ_CP159837.1"/>
</dbReference>
<feature type="transmembrane region" description="Helical" evidence="13">
    <location>
        <begin position="665"/>
        <end position="688"/>
    </location>
</feature>
<evidence type="ECO:0000256" key="7">
    <source>
        <dbReference type="ARBA" id="ARBA00022801"/>
    </source>
</evidence>
<feature type="compositionally biased region" description="Pro residues" evidence="12">
    <location>
        <begin position="235"/>
        <end position="249"/>
    </location>
</feature>
<evidence type="ECO:0000256" key="3">
    <source>
        <dbReference type="ARBA" id="ARBA00022475"/>
    </source>
</evidence>
<gene>
    <name evidence="15" type="ORF">ABWT76_003000</name>
</gene>
<feature type="transmembrane region" description="Helical" evidence="13">
    <location>
        <begin position="855"/>
        <end position="874"/>
    </location>
</feature>
<keyword evidence="4" id="KW-0645">Protease</keyword>